<protein>
    <submittedName>
        <fullName evidence="1">Leucine-rich repeat serine/threonine-protein kinase 2</fullName>
    </submittedName>
</protein>
<organism evidence="1 2">
    <name type="scientific">Phytophthora boehmeriae</name>
    <dbReference type="NCBI Taxonomy" id="109152"/>
    <lineage>
        <taxon>Eukaryota</taxon>
        <taxon>Sar</taxon>
        <taxon>Stramenopiles</taxon>
        <taxon>Oomycota</taxon>
        <taxon>Peronosporomycetes</taxon>
        <taxon>Peronosporales</taxon>
        <taxon>Peronosporaceae</taxon>
        <taxon>Phytophthora</taxon>
    </lineage>
</organism>
<dbReference type="GO" id="GO:0016301">
    <property type="term" value="F:kinase activity"/>
    <property type="evidence" value="ECO:0007669"/>
    <property type="project" value="UniProtKB-KW"/>
</dbReference>
<keyword evidence="1" id="KW-0418">Kinase</keyword>
<reference evidence="1" key="1">
    <citation type="submission" date="2021-02" db="EMBL/GenBank/DDBJ databases">
        <authorList>
            <person name="Palmer J.M."/>
        </authorList>
    </citation>
    <scope>NUCLEOTIDE SEQUENCE</scope>
    <source>
        <strain evidence="1">SCRP23</strain>
    </source>
</reference>
<evidence type="ECO:0000313" key="2">
    <source>
        <dbReference type="Proteomes" id="UP000693981"/>
    </source>
</evidence>
<evidence type="ECO:0000313" key="1">
    <source>
        <dbReference type="EMBL" id="KAG7386028.1"/>
    </source>
</evidence>
<proteinExistence type="predicted"/>
<dbReference type="EMBL" id="JAGDFL010000528">
    <property type="protein sequence ID" value="KAG7386028.1"/>
    <property type="molecule type" value="Genomic_DNA"/>
</dbReference>
<accession>A0A8T1W0H4</accession>
<keyword evidence="2" id="KW-1185">Reference proteome</keyword>
<dbReference type="OrthoDB" id="99720at2759"/>
<keyword evidence="1" id="KW-0808">Transferase</keyword>
<dbReference type="Proteomes" id="UP000693981">
    <property type="component" value="Unassembled WGS sequence"/>
</dbReference>
<comment type="caution">
    <text evidence="1">The sequence shown here is derived from an EMBL/GenBank/DDBJ whole genome shotgun (WGS) entry which is preliminary data.</text>
</comment>
<dbReference type="AlphaFoldDB" id="A0A8T1W0H4"/>
<gene>
    <name evidence="1" type="primary">LRRK2_10</name>
    <name evidence="1" type="ORF">PHYBOEH_008797</name>
</gene>
<sequence length="229" mass="26529">MTLWEDRIDPYEDKQSRWHSLNINLVRTRDLLGDTFVSELREAARDHRDQRLLVAWSNTLRTQLEEYEAEERLLIKLATTGRVVKILQGAIKQAVEILKLHENASDWIEELSQEREARIDLYETLSKSNFCQLAGEVQDENQQLEVLTVLKHGLEKHGDVLTPRELDMISAVFDWVVRLSGIVIGPIPEWFTVPTFDLEWSFSDSMAPATLVDLSLSMERATHSETEWL</sequence>
<name>A0A8T1W0H4_9STRA</name>